<dbReference type="RefSeq" id="WP_047815393.1">
    <property type="nucleotide sequence ID" value="NZ_LECT01000031.1"/>
</dbReference>
<dbReference type="PANTHER" id="PTHR42693">
    <property type="entry name" value="ARYLSULFATASE FAMILY MEMBER"/>
    <property type="match status" value="1"/>
</dbReference>
<keyword evidence="2 5" id="KW-0378">Hydrolase</keyword>
<sequence>MRTHSILIAALLCAVFQANSHGFGADQSNDDHPNVVWIIADDLGPELACYGYPDVATPHLDRLAGQGRRFANAFSTAPVCSSSRSAFQTGRYQTSIGCYHHLTRDKKELQVPTVIDWMRDAGYFISHGNGEVGNRKANKYGVNYLYDKKTHFDAYDWSERSPGQPFFAQVHLHEPHRPFVESDRKRPIAAIPPYYPDHPITRADWSNYLATIEVMDQKVGQVLDRLDAEGLSENTLVIFFGDHGRPHVRGKQWLYDGGLHTPLIVRWPAKLAGASVETGMASLLDLAPTTLQAAGISVPELPGKSLLQEDWKGHEQLFAARDRCGDAPDRIRSVRTERYKYIRNFHPDKPYLQLSSYKKLSYPVETLMKVLHAEGRWDSLMMAETRPEEELYDLKADPFEMNNLAVSQGHSETLMQLRGELDSWIERTGDQGGVDESLSVDMDALMAEKREWYERTMKRRGLDPAISDQEYLIWWATELGVE</sequence>
<dbReference type="Proteomes" id="UP000036367">
    <property type="component" value="Unassembled WGS sequence"/>
</dbReference>
<protein>
    <submittedName>
        <fullName evidence="5">Choline-sulfatase</fullName>
        <ecNumber evidence="5">3.1.6.6</ecNumber>
    </submittedName>
</protein>
<accession>A0A0J1BAX4</accession>
<proteinExistence type="inferred from homology"/>
<dbReference type="AlphaFoldDB" id="A0A0J1BAX4"/>
<dbReference type="SUPFAM" id="SSF53649">
    <property type="entry name" value="Alkaline phosphatase-like"/>
    <property type="match status" value="1"/>
</dbReference>
<evidence type="ECO:0000259" key="4">
    <source>
        <dbReference type="Pfam" id="PF00884"/>
    </source>
</evidence>
<dbReference type="GO" id="GO:0004065">
    <property type="term" value="F:arylsulfatase activity"/>
    <property type="evidence" value="ECO:0007669"/>
    <property type="project" value="TreeGrafter"/>
</dbReference>
<evidence type="ECO:0000313" key="5">
    <source>
        <dbReference type="EMBL" id="KLU03646.1"/>
    </source>
</evidence>
<keyword evidence="3" id="KW-0732">Signal</keyword>
<evidence type="ECO:0000256" key="2">
    <source>
        <dbReference type="ARBA" id="ARBA00022801"/>
    </source>
</evidence>
<dbReference type="PANTHER" id="PTHR42693:SF53">
    <property type="entry name" value="ENDO-4-O-SULFATASE"/>
    <property type="match status" value="1"/>
</dbReference>
<organism evidence="5 6">
    <name type="scientific">Rhodopirellula islandica</name>
    <dbReference type="NCBI Taxonomy" id="595434"/>
    <lineage>
        <taxon>Bacteria</taxon>
        <taxon>Pseudomonadati</taxon>
        <taxon>Planctomycetota</taxon>
        <taxon>Planctomycetia</taxon>
        <taxon>Pirellulales</taxon>
        <taxon>Pirellulaceae</taxon>
        <taxon>Rhodopirellula</taxon>
    </lineage>
</organism>
<name>A0A0J1BAX4_RHOIS</name>
<dbReference type="STRING" id="595434.RISK_004053"/>
<dbReference type="CDD" id="cd16027">
    <property type="entry name" value="SGSH"/>
    <property type="match status" value="1"/>
</dbReference>
<dbReference type="InterPro" id="IPR000917">
    <property type="entry name" value="Sulfatase_N"/>
</dbReference>
<evidence type="ECO:0000313" key="6">
    <source>
        <dbReference type="Proteomes" id="UP000036367"/>
    </source>
</evidence>
<dbReference type="InterPro" id="IPR017850">
    <property type="entry name" value="Alkaline_phosphatase_core_sf"/>
</dbReference>
<evidence type="ECO:0000256" key="1">
    <source>
        <dbReference type="ARBA" id="ARBA00008779"/>
    </source>
</evidence>
<dbReference type="GO" id="GO:0047753">
    <property type="term" value="F:choline-sulfatase activity"/>
    <property type="evidence" value="ECO:0007669"/>
    <property type="project" value="UniProtKB-EC"/>
</dbReference>
<feature type="chain" id="PRO_5005247977" evidence="3">
    <location>
        <begin position="21"/>
        <end position="482"/>
    </location>
</feature>
<dbReference type="InterPro" id="IPR050738">
    <property type="entry name" value="Sulfatase"/>
</dbReference>
<dbReference type="PATRIC" id="fig|595434.4.peg.3841"/>
<dbReference type="OrthoDB" id="9763613at2"/>
<dbReference type="EC" id="3.1.6.6" evidence="5"/>
<dbReference type="Pfam" id="PF00884">
    <property type="entry name" value="Sulfatase"/>
    <property type="match status" value="1"/>
</dbReference>
<feature type="signal peptide" evidence="3">
    <location>
        <begin position="1"/>
        <end position="20"/>
    </location>
</feature>
<reference evidence="5" key="1">
    <citation type="submission" date="2015-05" db="EMBL/GenBank/DDBJ databases">
        <title>Permanent draft genome of Rhodopirellula islandicus K833.</title>
        <authorList>
            <person name="Kizina J."/>
            <person name="Richter M."/>
            <person name="Glockner F.O."/>
            <person name="Harder J."/>
        </authorList>
    </citation>
    <scope>NUCLEOTIDE SEQUENCE [LARGE SCALE GENOMIC DNA]</scope>
    <source>
        <strain evidence="5">K833</strain>
    </source>
</reference>
<keyword evidence="6" id="KW-1185">Reference proteome</keyword>
<gene>
    <name evidence="5" type="ORF">RISK_004053</name>
</gene>
<dbReference type="Gene3D" id="3.40.720.10">
    <property type="entry name" value="Alkaline Phosphatase, subunit A"/>
    <property type="match status" value="1"/>
</dbReference>
<comment type="caution">
    <text evidence="5">The sequence shown here is derived from an EMBL/GenBank/DDBJ whole genome shotgun (WGS) entry which is preliminary data.</text>
</comment>
<evidence type="ECO:0000256" key="3">
    <source>
        <dbReference type="SAM" id="SignalP"/>
    </source>
</evidence>
<feature type="domain" description="Sulfatase N-terminal" evidence="4">
    <location>
        <begin position="33"/>
        <end position="296"/>
    </location>
</feature>
<dbReference type="EMBL" id="LECT01000031">
    <property type="protein sequence ID" value="KLU03646.1"/>
    <property type="molecule type" value="Genomic_DNA"/>
</dbReference>
<comment type="similarity">
    <text evidence="1">Belongs to the sulfatase family.</text>
</comment>